<dbReference type="SUPFAM" id="SSF53822">
    <property type="entry name" value="Periplasmic binding protein-like I"/>
    <property type="match status" value="1"/>
</dbReference>
<evidence type="ECO:0000256" key="1">
    <source>
        <dbReference type="ARBA" id="ARBA00023015"/>
    </source>
</evidence>
<dbReference type="PRINTS" id="PR00035">
    <property type="entry name" value="HTHGNTR"/>
</dbReference>
<dbReference type="InterPro" id="IPR028082">
    <property type="entry name" value="Peripla_BP_I"/>
</dbReference>
<dbReference type="CDD" id="cd07377">
    <property type="entry name" value="WHTH_GntR"/>
    <property type="match status" value="1"/>
</dbReference>
<dbReference type="RefSeq" id="WP_071137989.1">
    <property type="nucleotide sequence ID" value="NZ_DUQN01000085.1"/>
</dbReference>
<gene>
    <name evidence="5" type="ORF">ING2E5A_2963</name>
</gene>
<dbReference type="STRING" id="1642646.ING2E5A_2963"/>
<evidence type="ECO:0000313" key="6">
    <source>
        <dbReference type="Proteomes" id="UP000178485"/>
    </source>
</evidence>
<proteinExistence type="predicted"/>
<reference evidence="5 6" key="1">
    <citation type="submission" date="2016-08" db="EMBL/GenBank/DDBJ databases">
        <authorList>
            <person name="Seilhamer J.J."/>
        </authorList>
    </citation>
    <scope>NUCLEOTIDE SEQUENCE [LARGE SCALE GENOMIC DNA]</scope>
    <source>
        <strain evidence="5">ING2-E5A</strain>
    </source>
</reference>
<dbReference type="Pfam" id="PF13377">
    <property type="entry name" value="Peripla_BP_3"/>
    <property type="match status" value="1"/>
</dbReference>
<sequence>MELEFNNRNTKVKQLADHIQRSVSMNELMPGDKLPSINTLSQKYHISRDTVFKAFNELRARGVIESIHGKNYYVSHRLKNVLLLLDEYTPFKDVLYNALVSRLPSNYKIDLWFHQYNEQLFNTIVRESYGMYNSYLIMNYSNEVLAGSVSRIDPKRLLLLDFGNFDKQGLSYVCQDFDQGFYDALDQTRVDFGKYRKIIFLFNKGHKHPQSSKEHFVRFCRENGLAFEIIDVFPPGKPVEENALYIIIKQTDVVEVIKRSKVDRLTVGRQFGIIGYNDNPFYEVIENGISAISIDWEEMGNLAADFVLTGKPISCYLPTKIIRRGSF</sequence>
<dbReference type="InterPro" id="IPR036390">
    <property type="entry name" value="WH_DNA-bd_sf"/>
</dbReference>
<keyword evidence="6" id="KW-1185">Reference proteome</keyword>
<dbReference type="InterPro" id="IPR046335">
    <property type="entry name" value="LacI/GalR-like_sensor"/>
</dbReference>
<dbReference type="InterPro" id="IPR036388">
    <property type="entry name" value="WH-like_DNA-bd_sf"/>
</dbReference>
<dbReference type="Pfam" id="PF00392">
    <property type="entry name" value="GntR"/>
    <property type="match status" value="1"/>
</dbReference>
<dbReference type="Proteomes" id="UP000178485">
    <property type="component" value="Chromosome i"/>
</dbReference>
<organism evidence="5 6">
    <name type="scientific">Petrimonas mucosa</name>
    <dbReference type="NCBI Taxonomy" id="1642646"/>
    <lineage>
        <taxon>Bacteria</taxon>
        <taxon>Pseudomonadati</taxon>
        <taxon>Bacteroidota</taxon>
        <taxon>Bacteroidia</taxon>
        <taxon>Bacteroidales</taxon>
        <taxon>Dysgonomonadaceae</taxon>
        <taxon>Petrimonas</taxon>
    </lineage>
</organism>
<dbReference type="PANTHER" id="PTHR38445:SF10">
    <property type="entry name" value="GNTR-FAMILY TRANSCRIPTIONAL REGULATOR"/>
    <property type="match status" value="1"/>
</dbReference>
<dbReference type="KEGG" id="pmuc:ING2E5A_2963"/>
<dbReference type="Gene3D" id="1.10.10.10">
    <property type="entry name" value="Winged helix-like DNA-binding domain superfamily/Winged helix DNA-binding domain"/>
    <property type="match status" value="1"/>
</dbReference>
<dbReference type="PROSITE" id="PS50949">
    <property type="entry name" value="HTH_GNTR"/>
    <property type="match status" value="1"/>
</dbReference>
<evidence type="ECO:0000256" key="2">
    <source>
        <dbReference type="ARBA" id="ARBA00023125"/>
    </source>
</evidence>
<name>A0A1G4GB54_9BACT</name>
<evidence type="ECO:0000313" key="5">
    <source>
        <dbReference type="EMBL" id="SCM59757.1"/>
    </source>
</evidence>
<evidence type="ECO:0000256" key="3">
    <source>
        <dbReference type="ARBA" id="ARBA00023163"/>
    </source>
</evidence>
<feature type="domain" description="HTH gntR-type" evidence="4">
    <location>
        <begin position="9"/>
        <end position="77"/>
    </location>
</feature>
<keyword evidence="2" id="KW-0238">DNA-binding</keyword>
<dbReference type="GO" id="GO:0003700">
    <property type="term" value="F:DNA-binding transcription factor activity"/>
    <property type="evidence" value="ECO:0007669"/>
    <property type="project" value="InterPro"/>
</dbReference>
<dbReference type="AlphaFoldDB" id="A0A1G4GB54"/>
<dbReference type="GO" id="GO:0003677">
    <property type="term" value="F:DNA binding"/>
    <property type="evidence" value="ECO:0007669"/>
    <property type="project" value="UniProtKB-KW"/>
</dbReference>
<dbReference type="SMART" id="SM00345">
    <property type="entry name" value="HTH_GNTR"/>
    <property type="match status" value="1"/>
</dbReference>
<evidence type="ECO:0000259" key="4">
    <source>
        <dbReference type="PROSITE" id="PS50949"/>
    </source>
</evidence>
<accession>A0A1G4GB54</accession>
<protein>
    <submittedName>
        <fullName evidence="5">Transcriptional regulator</fullName>
    </submittedName>
</protein>
<keyword evidence="1" id="KW-0805">Transcription regulation</keyword>
<dbReference type="SUPFAM" id="SSF46785">
    <property type="entry name" value="Winged helix' DNA-binding domain"/>
    <property type="match status" value="1"/>
</dbReference>
<dbReference type="EMBL" id="LT608328">
    <property type="protein sequence ID" value="SCM59757.1"/>
    <property type="molecule type" value="Genomic_DNA"/>
</dbReference>
<dbReference type="PANTHER" id="PTHR38445">
    <property type="entry name" value="HTH-TYPE TRANSCRIPTIONAL REPRESSOR YTRA"/>
    <property type="match status" value="1"/>
</dbReference>
<keyword evidence="3" id="KW-0804">Transcription</keyword>
<dbReference type="Gene3D" id="3.40.50.2300">
    <property type="match status" value="1"/>
</dbReference>
<dbReference type="InterPro" id="IPR000524">
    <property type="entry name" value="Tscrpt_reg_HTH_GntR"/>
</dbReference>